<evidence type="ECO:0000256" key="1">
    <source>
        <dbReference type="ARBA" id="ARBA00022475"/>
    </source>
</evidence>
<keyword evidence="10" id="KW-1185">Reference proteome</keyword>
<evidence type="ECO:0000256" key="6">
    <source>
        <dbReference type="ARBA" id="ARBA00023316"/>
    </source>
</evidence>
<keyword evidence="4 7" id="KW-0472">Membrane</keyword>
<dbReference type="Gene3D" id="3.30.1490.480">
    <property type="entry name" value="Endolytic murein transglycosylase"/>
    <property type="match status" value="2"/>
</dbReference>
<dbReference type="EMBL" id="NHOC01000010">
    <property type="protein sequence ID" value="OUM19751.1"/>
    <property type="molecule type" value="Genomic_DNA"/>
</dbReference>
<gene>
    <name evidence="7" type="primary">mltG</name>
    <name evidence="9" type="ORF">CBW42_11355</name>
</gene>
<accession>A0A252F226</accession>
<reference evidence="9 10" key="1">
    <citation type="submission" date="2017-05" db="EMBL/GenBank/DDBJ databases">
        <title>Butyricicoccus porcorum sp. nov. a butyrate-producing bacterium from the swine intestinal tract.</title>
        <authorList>
            <person name="Trachsel J."/>
            <person name="Humphrey S."/>
            <person name="Allen H.K."/>
        </authorList>
    </citation>
    <scope>NUCLEOTIDE SEQUENCE [LARGE SCALE GENOMIC DNA]</scope>
    <source>
        <strain evidence="9">BB10</strain>
    </source>
</reference>
<dbReference type="GO" id="GO:0005886">
    <property type="term" value="C:plasma membrane"/>
    <property type="evidence" value="ECO:0007669"/>
    <property type="project" value="UniProtKB-SubCell"/>
</dbReference>
<keyword evidence="6 7" id="KW-0961">Cell wall biogenesis/degradation</keyword>
<dbReference type="EC" id="4.2.2.29" evidence="7"/>
<dbReference type="HAMAP" id="MF_02065">
    <property type="entry name" value="MltG"/>
    <property type="match status" value="1"/>
</dbReference>
<keyword evidence="3 7" id="KW-1133">Transmembrane helix</keyword>
<evidence type="ECO:0000313" key="10">
    <source>
        <dbReference type="Proteomes" id="UP000194903"/>
    </source>
</evidence>
<comment type="catalytic activity">
    <reaction evidence="7">
        <text>a peptidoglycan chain = a peptidoglycan chain with N-acetyl-1,6-anhydromuramyl-[peptide] at the reducing end + a peptidoglycan chain with N-acetylglucosamine at the non-reducing end.</text>
        <dbReference type="EC" id="4.2.2.29"/>
    </reaction>
</comment>
<dbReference type="AlphaFoldDB" id="A0A252F226"/>
<proteinExistence type="inferred from homology"/>
<comment type="similarity">
    <text evidence="7">Belongs to the transglycosylase MltG family.</text>
</comment>
<dbReference type="GO" id="GO:0008932">
    <property type="term" value="F:lytic endotransglycosylase activity"/>
    <property type="evidence" value="ECO:0007669"/>
    <property type="project" value="UniProtKB-UniRule"/>
</dbReference>
<evidence type="ECO:0000256" key="7">
    <source>
        <dbReference type="HAMAP-Rule" id="MF_02065"/>
    </source>
</evidence>
<dbReference type="CDD" id="cd08010">
    <property type="entry name" value="MltG_like"/>
    <property type="match status" value="1"/>
</dbReference>
<protein>
    <recommendedName>
        <fullName evidence="7">Endolytic murein transglycosylase</fullName>
        <ecNumber evidence="7">4.2.2.29</ecNumber>
    </recommendedName>
    <alternativeName>
        <fullName evidence="7">Peptidoglycan lytic transglycosylase</fullName>
    </alternativeName>
    <alternativeName>
        <fullName evidence="7">Peptidoglycan polymerization terminase</fullName>
    </alternativeName>
</protein>
<dbReference type="Pfam" id="PF02618">
    <property type="entry name" value="YceG"/>
    <property type="match status" value="1"/>
</dbReference>
<evidence type="ECO:0000256" key="8">
    <source>
        <dbReference type="SAM" id="MobiDB-lite"/>
    </source>
</evidence>
<dbReference type="GO" id="GO:0009252">
    <property type="term" value="P:peptidoglycan biosynthetic process"/>
    <property type="evidence" value="ECO:0007669"/>
    <property type="project" value="UniProtKB-UniRule"/>
</dbReference>
<feature type="site" description="Important for catalytic activity" evidence="7">
    <location>
        <position position="253"/>
    </location>
</feature>
<dbReference type="PANTHER" id="PTHR30518:SF2">
    <property type="entry name" value="ENDOLYTIC MUREIN TRANSGLYCOSYLASE"/>
    <property type="match status" value="1"/>
</dbReference>
<dbReference type="RefSeq" id="WP_087021531.1">
    <property type="nucleotide sequence ID" value="NZ_CP178353.1"/>
</dbReference>
<evidence type="ECO:0000256" key="2">
    <source>
        <dbReference type="ARBA" id="ARBA00022692"/>
    </source>
</evidence>
<feature type="compositionally biased region" description="Polar residues" evidence="8">
    <location>
        <begin position="1"/>
        <end position="13"/>
    </location>
</feature>
<evidence type="ECO:0000313" key="9">
    <source>
        <dbReference type="EMBL" id="OUM19751.1"/>
    </source>
</evidence>
<dbReference type="PANTHER" id="PTHR30518">
    <property type="entry name" value="ENDOLYTIC MUREIN TRANSGLYCOSYLASE"/>
    <property type="match status" value="1"/>
</dbReference>
<keyword evidence="1 7" id="KW-1003">Cell membrane</keyword>
<keyword evidence="5 7" id="KW-0456">Lyase</keyword>
<name>A0A252F226_9FIRM</name>
<feature type="region of interest" description="Disordered" evidence="8">
    <location>
        <begin position="1"/>
        <end position="25"/>
    </location>
</feature>
<evidence type="ECO:0000256" key="3">
    <source>
        <dbReference type="ARBA" id="ARBA00022989"/>
    </source>
</evidence>
<feature type="transmembrane region" description="Helical" evidence="7">
    <location>
        <begin position="31"/>
        <end position="51"/>
    </location>
</feature>
<evidence type="ECO:0000256" key="4">
    <source>
        <dbReference type="ARBA" id="ARBA00023136"/>
    </source>
</evidence>
<dbReference type="OrthoDB" id="9814591at2"/>
<dbReference type="Proteomes" id="UP000194903">
    <property type="component" value="Unassembled WGS sequence"/>
</dbReference>
<evidence type="ECO:0000256" key="5">
    <source>
        <dbReference type="ARBA" id="ARBA00023239"/>
    </source>
</evidence>
<comment type="function">
    <text evidence="7">Functions as a peptidoglycan terminase that cleaves nascent peptidoglycan strands endolytically to terminate their elongation.</text>
</comment>
<dbReference type="GO" id="GO:0071555">
    <property type="term" value="P:cell wall organization"/>
    <property type="evidence" value="ECO:0007669"/>
    <property type="project" value="UniProtKB-KW"/>
</dbReference>
<comment type="subcellular location">
    <subcellularLocation>
        <location evidence="7">Cell membrane</location>
        <topology evidence="7">Single-pass membrane protein</topology>
    </subcellularLocation>
</comment>
<sequence>MKLFGNKNNTKNESQTKKRTKKKRSTRHNSLLYLIGILLVSAVLATTGILLGNDLFALAKEDREITVTIPEDATVGQVSKLLDKSGVVNYGSFFRLFTTIIYRDVTFRPGMWTLNSNMDYRHIVNEIRLTNRSTQTVTIPEGYTIEQIIDTLVENGLSSKDELTSVLQDGEFNYDFLPDDLGNETNRLEGYLFPDTYEFYLSDDADTIINKMLGNFQNKLNDDSEGDSLAELCEAKGMSVADMVNIASMIEKEAVNADDMYQVSGVIANRLNHSSEYPYLNIDATIQYAVGHLELTDEDMKTDSPYNTYTSKGLPPGPICNPGLDAMKAAVSPAQHDYYYYVANADGSAHIYAKTQEEQTANIKKVQAEKNAN</sequence>
<organism evidence="9 10">
    <name type="scientific">Butyricicoccus porcorum</name>
    <dbReference type="NCBI Taxonomy" id="1945634"/>
    <lineage>
        <taxon>Bacteria</taxon>
        <taxon>Bacillati</taxon>
        <taxon>Bacillota</taxon>
        <taxon>Clostridia</taxon>
        <taxon>Eubacteriales</taxon>
        <taxon>Butyricicoccaceae</taxon>
        <taxon>Butyricicoccus</taxon>
    </lineage>
</organism>
<keyword evidence="2 7" id="KW-0812">Transmembrane</keyword>
<dbReference type="NCBIfam" id="TIGR00247">
    <property type="entry name" value="endolytic transglycosylase MltG"/>
    <property type="match status" value="1"/>
</dbReference>
<comment type="caution">
    <text evidence="9">The sequence shown here is derived from an EMBL/GenBank/DDBJ whole genome shotgun (WGS) entry which is preliminary data.</text>
</comment>
<dbReference type="InterPro" id="IPR003770">
    <property type="entry name" value="MLTG-like"/>
</dbReference>